<dbReference type="SUPFAM" id="SSF56317">
    <property type="entry name" value="Carbon-nitrogen hydrolase"/>
    <property type="match status" value="1"/>
</dbReference>
<organism evidence="2 3">
    <name type="scientific">Halorussus limi</name>
    <dbReference type="NCBI Taxonomy" id="2938695"/>
    <lineage>
        <taxon>Archaea</taxon>
        <taxon>Methanobacteriati</taxon>
        <taxon>Methanobacteriota</taxon>
        <taxon>Stenosarchaea group</taxon>
        <taxon>Halobacteria</taxon>
        <taxon>Halobacteriales</taxon>
        <taxon>Haladaptataceae</taxon>
        <taxon>Halorussus</taxon>
    </lineage>
</organism>
<gene>
    <name evidence="2" type="ORF">M0R89_03910</name>
</gene>
<dbReference type="InterPro" id="IPR003010">
    <property type="entry name" value="C-N_Hydrolase"/>
</dbReference>
<feature type="domain" description="CN hydrolase" evidence="1">
    <location>
        <begin position="1"/>
        <end position="223"/>
    </location>
</feature>
<dbReference type="Pfam" id="PF00795">
    <property type="entry name" value="CN_hydrolase"/>
    <property type="match status" value="1"/>
</dbReference>
<name>A0A8U0HWX7_9EURY</name>
<dbReference type="GO" id="GO:0016787">
    <property type="term" value="F:hydrolase activity"/>
    <property type="evidence" value="ECO:0007669"/>
    <property type="project" value="UniProtKB-KW"/>
</dbReference>
<dbReference type="Proteomes" id="UP000830729">
    <property type="component" value="Chromosome"/>
</dbReference>
<keyword evidence="2" id="KW-0378">Hydrolase</keyword>
<dbReference type="PROSITE" id="PS50263">
    <property type="entry name" value="CN_HYDROLASE"/>
    <property type="match status" value="1"/>
</dbReference>
<dbReference type="Gene3D" id="3.60.110.10">
    <property type="entry name" value="Carbon-nitrogen hydrolase"/>
    <property type="match status" value="1"/>
</dbReference>
<proteinExistence type="predicted"/>
<dbReference type="AlphaFoldDB" id="A0A8U0HWX7"/>
<sequence length="233" mass="25417">MISELAESCSVDTQVTVFPELSLTGYDLDILPEHAIEVPGQETDALSAIAADSGIDLVVGAPERDGRELYNSLLYISNNGVEAVYRKRRSWGDEADIFSTGTEATTVETPLGKAGFLLCYDLNFPELSMEYMDADCDLLFVSAAWRQSYASDWQLLARARALDNTCYVAAANHRGSQSGRVHAGGSLIAGPRGDVLSKTTDGMRIVGCPIQETVLKSGRKRNPVREARRHQSR</sequence>
<dbReference type="InterPro" id="IPR036526">
    <property type="entry name" value="C-N_Hydrolase_sf"/>
</dbReference>
<dbReference type="PANTHER" id="PTHR23088:SF27">
    <property type="entry name" value="DEAMINATED GLUTATHIONE AMIDASE"/>
    <property type="match status" value="1"/>
</dbReference>
<reference evidence="2 3" key="1">
    <citation type="submission" date="2022-04" db="EMBL/GenBank/DDBJ databases">
        <title>Diverse halophilic archaea isolated from saline environments.</title>
        <authorList>
            <person name="Cui H.-L."/>
        </authorList>
    </citation>
    <scope>NUCLEOTIDE SEQUENCE [LARGE SCALE GENOMIC DNA]</scope>
    <source>
        <strain evidence="2 3">XZYJT49</strain>
    </source>
</reference>
<evidence type="ECO:0000259" key="1">
    <source>
        <dbReference type="PROSITE" id="PS50263"/>
    </source>
</evidence>
<accession>A0A8U0HWX7</accession>
<dbReference type="CDD" id="cd07197">
    <property type="entry name" value="nitrilase"/>
    <property type="match status" value="1"/>
</dbReference>
<evidence type="ECO:0000313" key="3">
    <source>
        <dbReference type="Proteomes" id="UP000830729"/>
    </source>
</evidence>
<protein>
    <submittedName>
        <fullName evidence="2">Carbon-nitrogen hydrolase family protein</fullName>
    </submittedName>
</protein>
<keyword evidence="3" id="KW-1185">Reference proteome</keyword>
<dbReference type="KEGG" id="halx:M0R89_03910"/>
<evidence type="ECO:0000313" key="2">
    <source>
        <dbReference type="EMBL" id="UPV75221.1"/>
    </source>
</evidence>
<dbReference type="PANTHER" id="PTHR23088">
    <property type="entry name" value="NITRILASE-RELATED"/>
    <property type="match status" value="1"/>
</dbReference>
<dbReference type="EMBL" id="CP096659">
    <property type="protein sequence ID" value="UPV75221.1"/>
    <property type="molecule type" value="Genomic_DNA"/>
</dbReference>